<evidence type="ECO:0000256" key="1">
    <source>
        <dbReference type="ARBA" id="ARBA00001971"/>
    </source>
</evidence>
<keyword evidence="3 6" id="KW-0479">Metal-binding</keyword>
<dbReference type="AlphaFoldDB" id="A0A7J6WAJ9"/>
<organism evidence="8 9">
    <name type="scientific">Thalictrum thalictroides</name>
    <name type="common">Rue-anemone</name>
    <name type="synonym">Anemone thalictroides</name>
    <dbReference type="NCBI Taxonomy" id="46969"/>
    <lineage>
        <taxon>Eukaryota</taxon>
        <taxon>Viridiplantae</taxon>
        <taxon>Streptophyta</taxon>
        <taxon>Embryophyta</taxon>
        <taxon>Tracheophyta</taxon>
        <taxon>Spermatophyta</taxon>
        <taxon>Magnoliopsida</taxon>
        <taxon>Ranunculales</taxon>
        <taxon>Ranunculaceae</taxon>
        <taxon>Thalictroideae</taxon>
        <taxon>Thalictrum</taxon>
    </lineage>
</organism>
<comment type="cofactor">
    <cofactor evidence="1 6">
        <name>heme</name>
        <dbReference type="ChEBI" id="CHEBI:30413"/>
    </cofactor>
</comment>
<dbReference type="InterPro" id="IPR001128">
    <property type="entry name" value="Cyt_P450"/>
</dbReference>
<reference evidence="8 9" key="1">
    <citation type="submission" date="2020-06" db="EMBL/GenBank/DDBJ databases">
        <title>Transcriptomic and genomic resources for Thalictrum thalictroides and T. hernandezii: Facilitating candidate gene discovery in an emerging model plant lineage.</title>
        <authorList>
            <person name="Arias T."/>
            <person name="Riano-Pachon D.M."/>
            <person name="Di Stilio V.S."/>
        </authorList>
    </citation>
    <scope>NUCLEOTIDE SEQUENCE [LARGE SCALE GENOMIC DNA]</scope>
    <source>
        <strain evidence="9">cv. WT478/WT964</strain>
        <tissue evidence="8">Leaves</tissue>
    </source>
</reference>
<evidence type="ECO:0000313" key="9">
    <source>
        <dbReference type="Proteomes" id="UP000554482"/>
    </source>
</evidence>
<evidence type="ECO:0000256" key="7">
    <source>
        <dbReference type="RuleBase" id="RU000461"/>
    </source>
</evidence>
<comment type="similarity">
    <text evidence="2 7">Belongs to the cytochrome P450 family.</text>
</comment>
<keyword evidence="6 7" id="KW-0349">Heme</keyword>
<accession>A0A7J6WAJ9</accession>
<dbReference type="OrthoDB" id="3945418at2759"/>
<sequence length="476" mass="54014">MELPVFFTLLSLFSVFLFLIKIRRKSSNRLPPGSLGFPIIGQSFGFLRAMRENTAEKWLEEKVQKYGSISKVTLFGTPTVIIHGQAGNKFIFTSDTLTNQQPTSIQKLLGARNLMELSGQDHKRVRGAIMSFLKPEVLKRYVGKMDEGMKKHIDMYWEGKSKVAVLPLMKTLTFDIICSLLFDLDPGTRRNEFLEAFQCVIEGLLSVPLNIPFTSLNRGIRASTKIKSMVRDIICEKRLALKKQETIPDQDLITSLLSIQGENNEVLLSENEIVDNVILVMTAGYDTSSVLITFMVRLMSTDPVVYAAILREQAEIAKSKTAIDSITWDDLSKMKYTWRVALEIMRITPPVFGAFRKTLKDVEFGGYLIPKGWQILWAASMTHMDESIFPEPSKFDPKRFENQASIPPYCFVAFGGGPRICPGYEFARIETLVAIHYLVNRFTWKLCCKDNDFSRTPMPVFPQGLPIQIAQKKTTM</sequence>
<evidence type="ECO:0000313" key="8">
    <source>
        <dbReference type="EMBL" id="KAF5194444.1"/>
    </source>
</evidence>
<dbReference type="PRINTS" id="PR00463">
    <property type="entry name" value="EP450I"/>
</dbReference>
<dbReference type="GO" id="GO:0004497">
    <property type="term" value="F:monooxygenase activity"/>
    <property type="evidence" value="ECO:0007669"/>
    <property type="project" value="UniProtKB-KW"/>
</dbReference>
<dbReference type="SUPFAM" id="SSF48264">
    <property type="entry name" value="Cytochrome P450"/>
    <property type="match status" value="1"/>
</dbReference>
<keyword evidence="4 7" id="KW-0560">Oxidoreductase</keyword>
<dbReference type="CDD" id="cd11043">
    <property type="entry name" value="CYP90-like"/>
    <property type="match status" value="1"/>
</dbReference>
<dbReference type="GO" id="GO:0005506">
    <property type="term" value="F:iron ion binding"/>
    <property type="evidence" value="ECO:0007669"/>
    <property type="project" value="InterPro"/>
</dbReference>
<dbReference type="PROSITE" id="PS00086">
    <property type="entry name" value="CYTOCHROME_P450"/>
    <property type="match status" value="1"/>
</dbReference>
<dbReference type="GO" id="GO:0020037">
    <property type="term" value="F:heme binding"/>
    <property type="evidence" value="ECO:0007669"/>
    <property type="project" value="InterPro"/>
</dbReference>
<comment type="caution">
    <text evidence="8">The sequence shown here is derived from an EMBL/GenBank/DDBJ whole genome shotgun (WGS) entry which is preliminary data.</text>
</comment>
<dbReference type="Pfam" id="PF00067">
    <property type="entry name" value="p450"/>
    <property type="match status" value="1"/>
</dbReference>
<dbReference type="PANTHER" id="PTHR24286:SF217">
    <property type="entry name" value="OS07G0520300 PROTEIN"/>
    <property type="match status" value="1"/>
</dbReference>
<dbReference type="Proteomes" id="UP000554482">
    <property type="component" value="Unassembled WGS sequence"/>
</dbReference>
<dbReference type="FunFam" id="1.10.630.10:FF:000022">
    <property type="entry name" value="Taxadiene 5-alpha hydroxylase"/>
    <property type="match status" value="1"/>
</dbReference>
<protein>
    <submittedName>
        <fullName evidence="8">Cytochrome p450</fullName>
    </submittedName>
</protein>
<evidence type="ECO:0000256" key="4">
    <source>
        <dbReference type="ARBA" id="ARBA00023002"/>
    </source>
</evidence>
<dbReference type="Gene3D" id="1.10.630.10">
    <property type="entry name" value="Cytochrome P450"/>
    <property type="match status" value="1"/>
</dbReference>
<dbReference type="PRINTS" id="PR00385">
    <property type="entry name" value="P450"/>
</dbReference>
<dbReference type="GO" id="GO:0016125">
    <property type="term" value="P:sterol metabolic process"/>
    <property type="evidence" value="ECO:0007669"/>
    <property type="project" value="TreeGrafter"/>
</dbReference>
<dbReference type="GO" id="GO:0044550">
    <property type="term" value="P:secondary metabolite biosynthetic process"/>
    <property type="evidence" value="ECO:0007669"/>
    <property type="project" value="UniProtKB-ARBA"/>
</dbReference>
<dbReference type="InterPro" id="IPR017972">
    <property type="entry name" value="Cyt_P450_CS"/>
</dbReference>
<dbReference type="InterPro" id="IPR002401">
    <property type="entry name" value="Cyt_P450_E_grp-I"/>
</dbReference>
<evidence type="ECO:0000256" key="6">
    <source>
        <dbReference type="PIRSR" id="PIRSR602401-1"/>
    </source>
</evidence>
<keyword evidence="7" id="KW-0503">Monooxygenase</keyword>
<dbReference type="InterPro" id="IPR036396">
    <property type="entry name" value="Cyt_P450_sf"/>
</dbReference>
<dbReference type="EMBL" id="JABWDY010018697">
    <property type="protein sequence ID" value="KAF5194444.1"/>
    <property type="molecule type" value="Genomic_DNA"/>
</dbReference>
<dbReference type="PANTHER" id="PTHR24286">
    <property type="entry name" value="CYTOCHROME P450 26"/>
    <property type="match status" value="1"/>
</dbReference>
<proteinExistence type="inferred from homology"/>
<evidence type="ECO:0000256" key="3">
    <source>
        <dbReference type="ARBA" id="ARBA00022723"/>
    </source>
</evidence>
<evidence type="ECO:0000256" key="2">
    <source>
        <dbReference type="ARBA" id="ARBA00010617"/>
    </source>
</evidence>
<keyword evidence="9" id="KW-1185">Reference proteome</keyword>
<gene>
    <name evidence="8" type="ORF">FRX31_015970</name>
</gene>
<keyword evidence="5 6" id="KW-0408">Iron</keyword>
<name>A0A7J6WAJ9_THATH</name>
<evidence type="ECO:0000256" key="5">
    <source>
        <dbReference type="ARBA" id="ARBA00023004"/>
    </source>
</evidence>
<dbReference type="GO" id="GO:0016705">
    <property type="term" value="F:oxidoreductase activity, acting on paired donors, with incorporation or reduction of molecular oxygen"/>
    <property type="evidence" value="ECO:0007669"/>
    <property type="project" value="InterPro"/>
</dbReference>
<feature type="binding site" description="axial binding residue" evidence="6">
    <location>
        <position position="421"/>
    </location>
    <ligand>
        <name>heme</name>
        <dbReference type="ChEBI" id="CHEBI:30413"/>
    </ligand>
    <ligandPart>
        <name>Fe</name>
        <dbReference type="ChEBI" id="CHEBI:18248"/>
    </ligandPart>
</feature>